<protein>
    <submittedName>
        <fullName evidence="1">Uncharacterized protein</fullName>
    </submittedName>
</protein>
<name>A0ABZ0YZV6_9CAUD</name>
<proteinExistence type="predicted"/>
<evidence type="ECO:0000313" key="2">
    <source>
        <dbReference type="Proteomes" id="UP001348805"/>
    </source>
</evidence>
<reference evidence="1 2" key="1">
    <citation type="submission" date="2023-11" db="EMBL/GenBank/DDBJ databases">
        <authorList>
            <person name="Cook R."/>
            <person name="Crisci M."/>
            <person name="Pye H."/>
            <person name="Adriaenssens E."/>
            <person name="Santini J."/>
        </authorList>
    </citation>
    <scope>NUCLEOTIDE SEQUENCE [LARGE SCALE GENOMIC DNA]</scope>
    <source>
        <strain evidence="1">Lak_Megaphage_RVC_AP3_GC26</strain>
    </source>
</reference>
<keyword evidence="2" id="KW-1185">Reference proteome</keyword>
<dbReference type="Proteomes" id="UP001348805">
    <property type="component" value="Segment"/>
</dbReference>
<dbReference type="EMBL" id="OR769219">
    <property type="protein sequence ID" value="WQJ51207.1"/>
    <property type="molecule type" value="Genomic_DNA"/>
</dbReference>
<organism evidence="1 2">
    <name type="scientific">phage Lak_Megaphage_RVC_AP3_GC26</name>
    <dbReference type="NCBI Taxonomy" id="3109225"/>
    <lineage>
        <taxon>Viruses</taxon>
        <taxon>Duplodnaviria</taxon>
        <taxon>Heunggongvirae</taxon>
        <taxon>Uroviricota</taxon>
        <taxon>Caudoviricetes</taxon>
        <taxon>Caudoviricetes code 15 clade</taxon>
    </lineage>
</organism>
<evidence type="ECO:0000313" key="1">
    <source>
        <dbReference type="EMBL" id="WQJ51207.1"/>
    </source>
</evidence>
<accession>A0ABZ0YZV6</accession>
<sequence length="148" mass="18284">MDNAFSFKQYVEDDDKFADILRKYNEHLKSFKVAFENMKSYKYFLNKHKDDKDIDVFNQNISFIQLLRYGDIFYIQWDDSFLGETESFMTKPLTIKQIDDFFKNGDEYYEKVKERYERIQNAKNNEYIDPDKEERELYERLKKKYEKS</sequence>